<keyword evidence="2" id="KW-0238">DNA-binding</keyword>
<evidence type="ECO:0000256" key="2">
    <source>
        <dbReference type="ARBA" id="ARBA00023125"/>
    </source>
</evidence>
<dbReference type="RefSeq" id="WP_090853668.1">
    <property type="nucleotide sequence ID" value="NZ_FMZM01000004.1"/>
</dbReference>
<dbReference type="GO" id="GO:0003677">
    <property type="term" value="F:DNA binding"/>
    <property type="evidence" value="ECO:0007669"/>
    <property type="project" value="UniProtKB-KW"/>
</dbReference>
<organism evidence="4 5">
    <name type="scientific">Nocardioides lianchengensis</name>
    <dbReference type="NCBI Taxonomy" id="1045774"/>
    <lineage>
        <taxon>Bacteria</taxon>
        <taxon>Bacillati</taxon>
        <taxon>Actinomycetota</taxon>
        <taxon>Actinomycetes</taxon>
        <taxon>Propionibacteriales</taxon>
        <taxon>Nocardioidaceae</taxon>
        <taxon>Nocardioides</taxon>
    </lineage>
</organism>
<evidence type="ECO:0000313" key="4">
    <source>
        <dbReference type="EMBL" id="SDC80680.1"/>
    </source>
</evidence>
<dbReference type="Proteomes" id="UP000199034">
    <property type="component" value="Unassembled WGS sequence"/>
</dbReference>
<dbReference type="STRING" id="1045774.SAMN05421872_10455"/>
<keyword evidence="5" id="KW-1185">Reference proteome</keyword>
<dbReference type="InterPro" id="IPR036388">
    <property type="entry name" value="WH-like_DNA-bd_sf"/>
</dbReference>
<dbReference type="InterPro" id="IPR000792">
    <property type="entry name" value="Tscrpt_reg_LuxR_C"/>
</dbReference>
<dbReference type="GO" id="GO:0006355">
    <property type="term" value="P:regulation of DNA-templated transcription"/>
    <property type="evidence" value="ECO:0007669"/>
    <property type="project" value="InterPro"/>
</dbReference>
<dbReference type="PANTHER" id="PTHR44688">
    <property type="entry name" value="DNA-BINDING TRANSCRIPTIONAL ACTIVATOR DEVR_DOSR"/>
    <property type="match status" value="1"/>
</dbReference>
<dbReference type="PANTHER" id="PTHR44688:SF16">
    <property type="entry name" value="DNA-BINDING TRANSCRIPTIONAL ACTIVATOR DEVR_DOSR"/>
    <property type="match status" value="1"/>
</dbReference>
<accession>A0A1G6PKC4</accession>
<evidence type="ECO:0000313" key="5">
    <source>
        <dbReference type="Proteomes" id="UP000199034"/>
    </source>
</evidence>
<dbReference type="SUPFAM" id="SSF55785">
    <property type="entry name" value="PYP-like sensor domain (PAS domain)"/>
    <property type="match status" value="1"/>
</dbReference>
<gene>
    <name evidence="4" type="ORF">SAMN05421872_10455</name>
</gene>
<evidence type="ECO:0000256" key="3">
    <source>
        <dbReference type="ARBA" id="ARBA00023163"/>
    </source>
</evidence>
<dbReference type="AlphaFoldDB" id="A0A1G6PKC4"/>
<keyword evidence="3" id="KW-0804">Transcription</keyword>
<sequence length="205" mass="22494">MTAHDDLGAGAFGSYTWDVHADEWSWTDEAFRLHGYRPGEVTPSFDLCLRHKLAAGRARAERVLARATVPGLRYSNHHQIVDASGLVRVVVSGGVTERTPQDRLVMRGFMVDVTAQHAPVTTALDQAADLLLTLSRRERQVLALVAAGRTNEEIAVELFVGVSSVKTYVRTAYRKIGVTRRSQAAVWALANQAQLADPDPVNPPR</sequence>
<dbReference type="InterPro" id="IPR035965">
    <property type="entry name" value="PAS-like_dom_sf"/>
</dbReference>
<dbReference type="SUPFAM" id="SSF46894">
    <property type="entry name" value="C-terminal effector domain of the bipartite response regulators"/>
    <property type="match status" value="1"/>
</dbReference>
<dbReference type="CDD" id="cd06170">
    <property type="entry name" value="LuxR_C_like"/>
    <property type="match status" value="1"/>
</dbReference>
<dbReference type="PRINTS" id="PR00038">
    <property type="entry name" value="HTHLUXR"/>
</dbReference>
<dbReference type="EMBL" id="FMZM01000004">
    <property type="protein sequence ID" value="SDC80680.1"/>
    <property type="molecule type" value="Genomic_DNA"/>
</dbReference>
<name>A0A1G6PKC4_9ACTN</name>
<dbReference type="Pfam" id="PF00196">
    <property type="entry name" value="GerE"/>
    <property type="match status" value="1"/>
</dbReference>
<dbReference type="SMART" id="SM00421">
    <property type="entry name" value="HTH_LUXR"/>
    <property type="match status" value="1"/>
</dbReference>
<dbReference type="InterPro" id="IPR016032">
    <property type="entry name" value="Sig_transdc_resp-reg_C-effctor"/>
</dbReference>
<dbReference type="Gene3D" id="1.10.10.10">
    <property type="entry name" value="Winged helix-like DNA-binding domain superfamily/Winged helix DNA-binding domain"/>
    <property type="match status" value="1"/>
</dbReference>
<keyword evidence="1" id="KW-0805">Transcription regulation</keyword>
<dbReference type="OrthoDB" id="3787288at2"/>
<protein>
    <submittedName>
        <fullName evidence="4">Regulatory protein, luxR family</fullName>
    </submittedName>
</protein>
<dbReference type="Gene3D" id="3.30.450.20">
    <property type="entry name" value="PAS domain"/>
    <property type="match status" value="1"/>
</dbReference>
<evidence type="ECO:0000256" key="1">
    <source>
        <dbReference type="ARBA" id="ARBA00023015"/>
    </source>
</evidence>
<dbReference type="PROSITE" id="PS50043">
    <property type="entry name" value="HTH_LUXR_2"/>
    <property type="match status" value="1"/>
</dbReference>
<reference evidence="4 5" key="1">
    <citation type="submission" date="2016-10" db="EMBL/GenBank/DDBJ databases">
        <authorList>
            <person name="de Groot N.N."/>
        </authorList>
    </citation>
    <scope>NUCLEOTIDE SEQUENCE [LARGE SCALE GENOMIC DNA]</scope>
    <source>
        <strain evidence="4 5">CGMCC 4.6858</strain>
    </source>
</reference>
<proteinExistence type="predicted"/>